<keyword evidence="5" id="KW-0560">Oxidoreductase</keyword>
<dbReference type="SUPFAM" id="SSF47203">
    <property type="entry name" value="Acyl-CoA dehydrogenase C-terminal domain-like"/>
    <property type="match status" value="1"/>
</dbReference>
<keyword evidence="3" id="KW-0285">Flavoprotein</keyword>
<proteinExistence type="inferred from homology"/>
<dbReference type="Pfam" id="PF00441">
    <property type="entry name" value="Acyl-CoA_dh_1"/>
    <property type="match status" value="1"/>
</dbReference>
<dbReference type="InterPro" id="IPR036250">
    <property type="entry name" value="AcylCo_DH-like_C"/>
</dbReference>
<dbReference type="InterPro" id="IPR037069">
    <property type="entry name" value="AcylCoA_DH/ox_N_sf"/>
</dbReference>
<sequence length="384" mass="40743">MNLEYSTEQTLLADSVERLQSQRRATDRRAIWAAYAELGLLALPFPEDMGGLAGGNVEAQIVMEAVGRHLADVPYIGCAVGPGAILGLCPETPRLRGLVAAIAEGSRTACLAHEEEHARYRLAHVETRAERTASGFVLNGKKTGIATIDGVDELIVSARLSGAAGDETGIALFLVPADLPGVRMRTFPAFDGTTLAIVGLSDVALPSDALLASDKGALAALDRAEAASLSAVCGEAVGILEAMLDETVAYLKTRQQFGGPIGRFQALQHRAAEMYVALEQARSMALLAAVSVDLPDREERWRMLAAAKVQINASLRFVGQQAVQLHGGIGVTEECRVGRCFKRTAMIERAFGDTFHHLAVLDRLGGLEGRLPRTAPAQANGRAA</sequence>
<organism evidence="8 9">
    <name type="scientific">Xanthobacter aminoxidans</name>
    <dbReference type="NCBI Taxonomy" id="186280"/>
    <lineage>
        <taxon>Bacteria</taxon>
        <taxon>Pseudomonadati</taxon>
        <taxon>Pseudomonadota</taxon>
        <taxon>Alphaproteobacteria</taxon>
        <taxon>Hyphomicrobiales</taxon>
        <taxon>Xanthobacteraceae</taxon>
        <taxon>Xanthobacter</taxon>
    </lineage>
</organism>
<feature type="domain" description="Acyl-CoA dehydrogenase/oxidase N-terminal" evidence="7">
    <location>
        <begin position="17"/>
        <end position="73"/>
    </location>
</feature>
<evidence type="ECO:0000259" key="6">
    <source>
        <dbReference type="Pfam" id="PF00441"/>
    </source>
</evidence>
<evidence type="ECO:0000313" key="9">
    <source>
        <dbReference type="Proteomes" id="UP001604043"/>
    </source>
</evidence>
<dbReference type="Pfam" id="PF02771">
    <property type="entry name" value="Acyl-CoA_dh_N"/>
    <property type="match status" value="1"/>
</dbReference>
<dbReference type="Proteomes" id="UP001604043">
    <property type="component" value="Unassembled WGS sequence"/>
</dbReference>
<feature type="domain" description="Acyl-CoA dehydrogenase/oxidase C-terminal" evidence="6">
    <location>
        <begin position="231"/>
        <end position="352"/>
    </location>
</feature>
<keyword evidence="9" id="KW-1185">Reference proteome</keyword>
<evidence type="ECO:0000256" key="5">
    <source>
        <dbReference type="ARBA" id="ARBA00023002"/>
    </source>
</evidence>
<comment type="caution">
    <text evidence="8">The sequence shown here is derived from an EMBL/GenBank/DDBJ whole genome shotgun (WGS) entry which is preliminary data.</text>
</comment>
<dbReference type="InterPro" id="IPR013786">
    <property type="entry name" value="AcylCoA_DH/ox_N"/>
</dbReference>
<dbReference type="InterPro" id="IPR009100">
    <property type="entry name" value="AcylCoA_DH/oxidase_NM_dom_sf"/>
</dbReference>
<name>A0ABW6ZP74_9HYPH</name>
<dbReference type="CDD" id="cd00567">
    <property type="entry name" value="ACAD"/>
    <property type="match status" value="1"/>
</dbReference>
<evidence type="ECO:0000259" key="7">
    <source>
        <dbReference type="Pfam" id="PF02771"/>
    </source>
</evidence>
<dbReference type="Gene3D" id="1.10.540.10">
    <property type="entry name" value="Acyl-CoA dehydrogenase/oxidase, N-terminal domain"/>
    <property type="match status" value="1"/>
</dbReference>
<dbReference type="Gene3D" id="1.20.140.10">
    <property type="entry name" value="Butyryl-CoA Dehydrogenase, subunit A, domain 3"/>
    <property type="match status" value="1"/>
</dbReference>
<gene>
    <name evidence="8" type="ORF">V5F30_24425</name>
</gene>
<protein>
    <submittedName>
        <fullName evidence="8">Acyl-CoA dehydrogenase family protein</fullName>
    </submittedName>
</protein>
<evidence type="ECO:0000256" key="1">
    <source>
        <dbReference type="ARBA" id="ARBA00001974"/>
    </source>
</evidence>
<dbReference type="SUPFAM" id="SSF56645">
    <property type="entry name" value="Acyl-CoA dehydrogenase NM domain-like"/>
    <property type="match status" value="1"/>
</dbReference>
<dbReference type="InterPro" id="IPR009075">
    <property type="entry name" value="AcylCo_DH/oxidase_C"/>
</dbReference>
<accession>A0ABW6ZP74</accession>
<keyword evidence="4" id="KW-0274">FAD</keyword>
<evidence type="ECO:0000313" key="8">
    <source>
        <dbReference type="EMBL" id="MFG1255379.1"/>
    </source>
</evidence>
<comment type="cofactor">
    <cofactor evidence="1">
        <name>FAD</name>
        <dbReference type="ChEBI" id="CHEBI:57692"/>
    </cofactor>
</comment>
<dbReference type="EMBL" id="JBAFUR010000010">
    <property type="protein sequence ID" value="MFG1255379.1"/>
    <property type="molecule type" value="Genomic_DNA"/>
</dbReference>
<dbReference type="PANTHER" id="PTHR43884">
    <property type="entry name" value="ACYL-COA DEHYDROGENASE"/>
    <property type="match status" value="1"/>
</dbReference>
<dbReference type="InterPro" id="IPR046373">
    <property type="entry name" value="Acyl-CoA_Oxase/DH_mid-dom_sf"/>
</dbReference>
<dbReference type="PANTHER" id="PTHR43884:SF20">
    <property type="entry name" value="ACYL-COA DEHYDROGENASE FADE28"/>
    <property type="match status" value="1"/>
</dbReference>
<dbReference type="RefSeq" id="WP_394010289.1">
    <property type="nucleotide sequence ID" value="NZ_JBAFUR010000010.1"/>
</dbReference>
<dbReference type="Gene3D" id="2.40.110.10">
    <property type="entry name" value="Butyryl-CoA Dehydrogenase, subunit A, domain 2"/>
    <property type="match status" value="1"/>
</dbReference>
<evidence type="ECO:0000256" key="3">
    <source>
        <dbReference type="ARBA" id="ARBA00022630"/>
    </source>
</evidence>
<evidence type="ECO:0000256" key="4">
    <source>
        <dbReference type="ARBA" id="ARBA00022827"/>
    </source>
</evidence>
<reference evidence="8 9" key="1">
    <citation type="submission" date="2024-02" db="EMBL/GenBank/DDBJ databases">
        <title>Expansion and revision of Xanthobacter and proposal of Roseixanthobacter gen. nov.</title>
        <authorList>
            <person name="Soltysiak M.P.M."/>
            <person name="Jalihal A."/>
            <person name="Ory A."/>
            <person name="Chrisophersen C."/>
            <person name="Lee A.D."/>
            <person name="Boulton J."/>
            <person name="Springer M."/>
        </authorList>
    </citation>
    <scope>NUCLEOTIDE SEQUENCE [LARGE SCALE GENOMIC DNA]</scope>
    <source>
        <strain evidence="8 9">CB5</strain>
    </source>
</reference>
<evidence type="ECO:0000256" key="2">
    <source>
        <dbReference type="ARBA" id="ARBA00009347"/>
    </source>
</evidence>
<comment type="similarity">
    <text evidence="2">Belongs to the acyl-CoA dehydrogenase family.</text>
</comment>